<dbReference type="GO" id="GO:0005737">
    <property type="term" value="C:cytoplasm"/>
    <property type="evidence" value="ECO:0007669"/>
    <property type="project" value="TreeGrafter"/>
</dbReference>
<comment type="caution">
    <text evidence="4">The sequence shown here is derived from an EMBL/GenBank/DDBJ whole genome shotgun (WGS) entry which is preliminary data.</text>
</comment>
<dbReference type="GO" id="GO:0019150">
    <property type="term" value="F:D-ribulokinase activity"/>
    <property type="evidence" value="ECO:0007669"/>
    <property type="project" value="TreeGrafter"/>
</dbReference>
<dbReference type="PANTHER" id="PTHR43435:SF4">
    <property type="entry name" value="FGGY CARBOHYDRATE KINASE DOMAIN-CONTAINING PROTEIN"/>
    <property type="match status" value="1"/>
</dbReference>
<gene>
    <name evidence="4" type="ORF">RGQ29_013191</name>
</gene>
<dbReference type="Pfam" id="PF02782">
    <property type="entry name" value="FGGY_C"/>
    <property type="match status" value="1"/>
</dbReference>
<feature type="domain" description="Carbohydrate kinase FGGY C-terminal" evidence="3">
    <location>
        <begin position="11"/>
        <end position="128"/>
    </location>
</feature>
<dbReference type="PANTHER" id="PTHR43435">
    <property type="entry name" value="RIBULOKINASE"/>
    <property type="match status" value="1"/>
</dbReference>
<keyword evidence="5" id="KW-1185">Reference proteome</keyword>
<evidence type="ECO:0000259" key="3">
    <source>
        <dbReference type="Pfam" id="PF02782"/>
    </source>
</evidence>
<keyword evidence="1" id="KW-0808">Transferase</keyword>
<dbReference type="GO" id="GO:0019321">
    <property type="term" value="P:pentose metabolic process"/>
    <property type="evidence" value="ECO:0007669"/>
    <property type="project" value="TreeGrafter"/>
</dbReference>
<evidence type="ECO:0000256" key="1">
    <source>
        <dbReference type="ARBA" id="ARBA00022679"/>
    </source>
</evidence>
<dbReference type="InterPro" id="IPR018485">
    <property type="entry name" value="FGGY_C"/>
</dbReference>
<dbReference type="EMBL" id="JAXUIC010000002">
    <property type="protein sequence ID" value="KAK4605018.1"/>
    <property type="molecule type" value="Genomic_DNA"/>
</dbReference>
<sequence length="186" mass="20630">MMLDLKCPFLAALTEDTHVLPDYHGNRSPIADPKSKGMVCGFTLDTSEKQLALLYLATVQGIAYGTRHIVERCNAHGHNIDTILACGGLAKNPPIHSRTCRYHWLPIILPRENESVLLGASILGAVAAKKFSSLNEAMRAMNAAGQVIHPSKDPKVKKFHDAKYRIFWELYEQQLSHRSIMAQALA</sequence>
<dbReference type="Gene3D" id="3.30.420.40">
    <property type="match status" value="1"/>
</dbReference>
<name>A0AAN7J4R1_QUERU</name>
<proteinExistence type="predicted"/>
<accession>A0AAN7J4R1</accession>
<evidence type="ECO:0000313" key="5">
    <source>
        <dbReference type="Proteomes" id="UP001324115"/>
    </source>
</evidence>
<protein>
    <recommendedName>
        <fullName evidence="3">Carbohydrate kinase FGGY C-terminal domain-containing protein</fullName>
    </recommendedName>
</protein>
<dbReference type="AlphaFoldDB" id="A0AAN7J4R1"/>
<dbReference type="InterPro" id="IPR043129">
    <property type="entry name" value="ATPase_NBD"/>
</dbReference>
<keyword evidence="2" id="KW-0418">Kinase</keyword>
<dbReference type="SUPFAM" id="SSF53067">
    <property type="entry name" value="Actin-like ATPase domain"/>
    <property type="match status" value="1"/>
</dbReference>
<organism evidence="4 5">
    <name type="scientific">Quercus rubra</name>
    <name type="common">Northern red oak</name>
    <name type="synonym">Quercus borealis</name>
    <dbReference type="NCBI Taxonomy" id="3512"/>
    <lineage>
        <taxon>Eukaryota</taxon>
        <taxon>Viridiplantae</taxon>
        <taxon>Streptophyta</taxon>
        <taxon>Embryophyta</taxon>
        <taxon>Tracheophyta</taxon>
        <taxon>Spermatophyta</taxon>
        <taxon>Magnoliopsida</taxon>
        <taxon>eudicotyledons</taxon>
        <taxon>Gunneridae</taxon>
        <taxon>Pentapetalae</taxon>
        <taxon>rosids</taxon>
        <taxon>fabids</taxon>
        <taxon>Fagales</taxon>
        <taxon>Fagaceae</taxon>
        <taxon>Quercus</taxon>
    </lineage>
</organism>
<evidence type="ECO:0000256" key="2">
    <source>
        <dbReference type="ARBA" id="ARBA00022777"/>
    </source>
</evidence>
<dbReference type="Proteomes" id="UP001324115">
    <property type="component" value="Unassembled WGS sequence"/>
</dbReference>
<reference evidence="4 5" key="1">
    <citation type="journal article" date="2023" name="G3 (Bethesda)">
        <title>A haplotype-resolved chromosome-scale genome for Quercus rubra L. provides insights into the genetics of adaptive traits for red oak species.</title>
        <authorList>
            <person name="Kapoor B."/>
            <person name="Jenkins J."/>
            <person name="Schmutz J."/>
            <person name="Zhebentyayeva T."/>
            <person name="Kuelheim C."/>
            <person name="Coggeshall M."/>
            <person name="Heim C."/>
            <person name="Lasky J.R."/>
            <person name="Leites L."/>
            <person name="Islam-Faridi N."/>
            <person name="Romero-Severson J."/>
            <person name="DeLeo V.L."/>
            <person name="Lucas S.M."/>
            <person name="Lazic D."/>
            <person name="Gailing O."/>
            <person name="Carlson J."/>
            <person name="Staton M."/>
        </authorList>
    </citation>
    <scope>NUCLEOTIDE SEQUENCE [LARGE SCALE GENOMIC DNA]</scope>
    <source>
        <strain evidence="4">Pseudo-F2</strain>
    </source>
</reference>
<evidence type="ECO:0000313" key="4">
    <source>
        <dbReference type="EMBL" id="KAK4605018.1"/>
    </source>
</evidence>